<feature type="region of interest" description="Disordered" evidence="1">
    <location>
        <begin position="270"/>
        <end position="384"/>
    </location>
</feature>
<dbReference type="Proteomes" id="UP000784294">
    <property type="component" value="Unassembled WGS sequence"/>
</dbReference>
<reference evidence="3" key="1">
    <citation type="submission" date="2018-11" db="EMBL/GenBank/DDBJ databases">
        <authorList>
            <consortium name="Pathogen Informatics"/>
        </authorList>
    </citation>
    <scope>NUCLEOTIDE SEQUENCE</scope>
</reference>
<gene>
    <name evidence="3" type="ORF">PXEA_LOCUS12371</name>
</gene>
<protein>
    <submittedName>
        <fullName evidence="3">Uncharacterized protein</fullName>
    </submittedName>
</protein>
<dbReference type="EMBL" id="CAAALY010039380">
    <property type="protein sequence ID" value="VEL18931.1"/>
    <property type="molecule type" value="Genomic_DNA"/>
</dbReference>
<keyword evidence="2" id="KW-0812">Transmembrane</keyword>
<comment type="caution">
    <text evidence="3">The sequence shown here is derived from an EMBL/GenBank/DDBJ whole genome shotgun (WGS) entry which is preliminary data.</text>
</comment>
<evidence type="ECO:0000256" key="2">
    <source>
        <dbReference type="SAM" id="Phobius"/>
    </source>
</evidence>
<keyword evidence="2" id="KW-1133">Transmembrane helix</keyword>
<feature type="compositionally biased region" description="Polar residues" evidence="1">
    <location>
        <begin position="302"/>
        <end position="321"/>
    </location>
</feature>
<name>A0A3S5AF66_9PLAT</name>
<evidence type="ECO:0000256" key="1">
    <source>
        <dbReference type="SAM" id="MobiDB-lite"/>
    </source>
</evidence>
<evidence type="ECO:0000313" key="3">
    <source>
        <dbReference type="EMBL" id="VEL18931.1"/>
    </source>
</evidence>
<organism evidence="3 4">
    <name type="scientific">Protopolystoma xenopodis</name>
    <dbReference type="NCBI Taxonomy" id="117903"/>
    <lineage>
        <taxon>Eukaryota</taxon>
        <taxon>Metazoa</taxon>
        <taxon>Spiralia</taxon>
        <taxon>Lophotrochozoa</taxon>
        <taxon>Platyhelminthes</taxon>
        <taxon>Monogenea</taxon>
        <taxon>Polyopisthocotylea</taxon>
        <taxon>Polystomatidea</taxon>
        <taxon>Polystomatidae</taxon>
        <taxon>Protopolystoma</taxon>
    </lineage>
</organism>
<feature type="compositionally biased region" description="Low complexity" evidence="1">
    <location>
        <begin position="327"/>
        <end position="346"/>
    </location>
</feature>
<keyword evidence="2" id="KW-0472">Membrane</keyword>
<evidence type="ECO:0000313" key="4">
    <source>
        <dbReference type="Proteomes" id="UP000784294"/>
    </source>
</evidence>
<proteinExistence type="predicted"/>
<accession>A0A3S5AF66</accession>
<sequence>MPARLDWLDLADNRLTHLTRRLVASLLSGRRGATLPFQLNISGNPWRQIDPDAFCPFTPNPAQPQPQPGLELDAELDTAATSPRLVLTIGPSPVSPTGWRSAVAVWHGSAAWPNGPLALIGPGNLLRGLPLDEATPRRGPQADLVYGDPEAEAVCARLARASADGEAKAKSAAEADAEDVRLGLASPVEVAASLASDCPRLPVHELTDWQLAQLGLPAGLHDLLQLRLVDTESTSRFYLLVIVAVCIAFLLSALTVIMCYRTWSRRASVKPSPGRRLAAEAGLRQSAGPPVRPERNPLLGSDAQSGGNRHSPQSRPTNPSPRHTPGSSSSSSSDSTHSQPATAAAAQPPPAAVGRSIPAGPAYSVDANPGVLMRRPRSEPDISDAIGVPTIKALGVV</sequence>
<feature type="transmembrane region" description="Helical" evidence="2">
    <location>
        <begin position="237"/>
        <end position="260"/>
    </location>
</feature>
<dbReference type="AlphaFoldDB" id="A0A3S5AF66"/>
<keyword evidence="4" id="KW-1185">Reference proteome</keyword>
<dbReference type="OrthoDB" id="1055097at2759"/>